<dbReference type="InterPro" id="IPR010985">
    <property type="entry name" value="Ribbon_hlx_hlx"/>
</dbReference>
<accession>A0AB37U8L5</accession>
<protein>
    <recommendedName>
        <fullName evidence="1">Ribbon-helix-helix protein CopG domain-containing protein</fullName>
    </recommendedName>
</protein>
<dbReference type="AlphaFoldDB" id="A0AB37U8L5"/>
<dbReference type="SUPFAM" id="SSF47598">
    <property type="entry name" value="Ribbon-helix-helix"/>
    <property type="match status" value="1"/>
</dbReference>
<dbReference type="EMBL" id="RSCK01000146">
    <property type="protein sequence ID" value="RUT00479.1"/>
    <property type="molecule type" value="Genomic_DNA"/>
</dbReference>
<evidence type="ECO:0000313" key="3">
    <source>
        <dbReference type="Proteomes" id="UP000282574"/>
    </source>
</evidence>
<dbReference type="Pfam" id="PF01402">
    <property type="entry name" value="RHH_1"/>
    <property type="match status" value="1"/>
</dbReference>
<organism evidence="2 3">
    <name type="scientific">Chroococcidiopsis cubana SAG 39.79</name>
    <dbReference type="NCBI Taxonomy" id="388085"/>
    <lineage>
        <taxon>Bacteria</taxon>
        <taxon>Bacillati</taxon>
        <taxon>Cyanobacteriota</taxon>
        <taxon>Cyanophyceae</taxon>
        <taxon>Chroococcidiopsidales</taxon>
        <taxon>Chroococcidiopsidaceae</taxon>
        <taxon>Chroococcidiopsis</taxon>
    </lineage>
</organism>
<gene>
    <name evidence="2" type="ORF">DSM107010_67870</name>
</gene>
<name>A0AB37U8L5_9CYAN</name>
<evidence type="ECO:0000313" key="2">
    <source>
        <dbReference type="EMBL" id="RUT00479.1"/>
    </source>
</evidence>
<sequence>MGTPEGKKQISVYLQPDIKDELARLAKVRKRSVNSLVEILIEQELQQAKKGGEFQ</sequence>
<comment type="caution">
    <text evidence="2">The sequence shown here is derived from an EMBL/GenBank/DDBJ whole genome shotgun (WGS) entry which is preliminary data.</text>
</comment>
<dbReference type="GO" id="GO:0006355">
    <property type="term" value="P:regulation of DNA-templated transcription"/>
    <property type="evidence" value="ECO:0007669"/>
    <property type="project" value="InterPro"/>
</dbReference>
<proteinExistence type="predicted"/>
<evidence type="ECO:0000259" key="1">
    <source>
        <dbReference type="Pfam" id="PF01402"/>
    </source>
</evidence>
<dbReference type="Proteomes" id="UP000282574">
    <property type="component" value="Unassembled WGS sequence"/>
</dbReference>
<reference evidence="2 3" key="1">
    <citation type="journal article" date="2019" name="Genome Biol. Evol.">
        <title>Day and night: Metabolic profiles and evolutionary relationships of six axenic non-marine cyanobacteria.</title>
        <authorList>
            <person name="Will S.E."/>
            <person name="Henke P."/>
            <person name="Boedeker C."/>
            <person name="Huang S."/>
            <person name="Brinkmann H."/>
            <person name="Rohde M."/>
            <person name="Jarek M."/>
            <person name="Friedl T."/>
            <person name="Seufert S."/>
            <person name="Schumacher M."/>
            <person name="Overmann J."/>
            <person name="Neumann-Schaal M."/>
            <person name="Petersen J."/>
        </authorList>
    </citation>
    <scope>NUCLEOTIDE SEQUENCE [LARGE SCALE GENOMIC DNA]</scope>
    <source>
        <strain evidence="2 3">SAG 39.79</strain>
    </source>
</reference>
<keyword evidence="3" id="KW-1185">Reference proteome</keyword>
<dbReference type="InterPro" id="IPR013321">
    <property type="entry name" value="Arc_rbn_hlx_hlx"/>
</dbReference>
<feature type="domain" description="Ribbon-helix-helix protein CopG" evidence="1">
    <location>
        <begin position="8"/>
        <end position="47"/>
    </location>
</feature>
<dbReference type="InterPro" id="IPR002145">
    <property type="entry name" value="CopG"/>
</dbReference>
<dbReference type="RefSeq" id="WP_106169491.1">
    <property type="nucleotide sequence ID" value="NZ_JAVKZF010000002.1"/>
</dbReference>
<dbReference type="Gene3D" id="1.10.1220.10">
    <property type="entry name" value="Met repressor-like"/>
    <property type="match status" value="1"/>
</dbReference>